<keyword evidence="6 10" id="KW-1133">Transmembrane helix</keyword>
<keyword evidence="5 10" id="KW-0812">Transmembrane</keyword>
<dbReference type="InterPro" id="IPR013556">
    <property type="entry name" value="Flag_M-ring_C"/>
</dbReference>
<keyword evidence="4" id="KW-1003">Cell membrane</keyword>
<dbReference type="STRING" id="1123392.GCA_000376425_01267"/>
<evidence type="ECO:0000256" key="7">
    <source>
        <dbReference type="ARBA" id="ARBA00023136"/>
    </source>
</evidence>
<evidence type="ECO:0000256" key="2">
    <source>
        <dbReference type="ARBA" id="ARBA00004651"/>
    </source>
</evidence>
<dbReference type="PATRIC" id="fig|36861.3.peg.3247"/>
<keyword evidence="7 10" id="KW-0472">Membrane</keyword>
<comment type="caution">
    <text evidence="13">The sequence shown here is derived from an EMBL/GenBank/DDBJ whole genome shotgun (WGS) entry which is preliminary data.</text>
</comment>
<dbReference type="InterPro" id="IPR045851">
    <property type="entry name" value="AMP-bd_C_sf"/>
</dbReference>
<reference evidence="13 14" key="1">
    <citation type="journal article" date="2015" name="Appl. Environ. Microbiol.">
        <title>Aerobic and Anaerobic Thiosulfate Oxidation by a Cold-Adapted, Subglacial Chemoautotroph.</title>
        <authorList>
            <person name="Harrold Z.R."/>
            <person name="Skidmore M.L."/>
            <person name="Hamilton T.L."/>
            <person name="Desch L."/>
            <person name="Amada K."/>
            <person name="van Gelder W."/>
            <person name="Glover K."/>
            <person name="Roden E.E."/>
            <person name="Boyd E.S."/>
        </authorList>
    </citation>
    <scope>NUCLEOTIDE SEQUENCE [LARGE SCALE GENOMIC DNA]</scope>
    <source>
        <strain evidence="13 14">RG</strain>
    </source>
</reference>
<gene>
    <name evidence="13" type="ORF">ABW22_02025</name>
</gene>
<dbReference type="Pfam" id="PF08345">
    <property type="entry name" value="YscJ_FliF_C"/>
    <property type="match status" value="1"/>
</dbReference>
<dbReference type="AlphaFoldDB" id="A0A106BUZ6"/>
<dbReference type="Gene3D" id="3.30.300.30">
    <property type="match status" value="1"/>
</dbReference>
<evidence type="ECO:0000256" key="6">
    <source>
        <dbReference type="ARBA" id="ARBA00022989"/>
    </source>
</evidence>
<dbReference type="PANTHER" id="PTHR30046">
    <property type="entry name" value="FLAGELLAR M-RING PROTEIN"/>
    <property type="match status" value="1"/>
</dbReference>
<dbReference type="Proteomes" id="UP000064243">
    <property type="component" value="Unassembled WGS sequence"/>
</dbReference>
<feature type="region of interest" description="Disordered" evidence="9">
    <location>
        <begin position="344"/>
        <end position="372"/>
    </location>
</feature>
<comment type="subcellular location">
    <subcellularLocation>
        <location evidence="1">Bacterial flagellum basal body</location>
    </subcellularLocation>
    <subcellularLocation>
        <location evidence="2">Cell membrane</location>
        <topology evidence="2">Multi-pass membrane protein</topology>
    </subcellularLocation>
</comment>
<evidence type="ECO:0000256" key="3">
    <source>
        <dbReference type="ARBA" id="ARBA00007971"/>
    </source>
</evidence>
<evidence type="ECO:0000256" key="8">
    <source>
        <dbReference type="ARBA" id="ARBA00023143"/>
    </source>
</evidence>
<dbReference type="NCBIfam" id="TIGR00206">
    <property type="entry name" value="fliF"/>
    <property type="match status" value="1"/>
</dbReference>
<evidence type="ECO:0000256" key="4">
    <source>
        <dbReference type="ARBA" id="ARBA00022475"/>
    </source>
</evidence>
<dbReference type="InterPro" id="IPR000067">
    <property type="entry name" value="FlgMring_FliF"/>
</dbReference>
<evidence type="ECO:0000313" key="14">
    <source>
        <dbReference type="Proteomes" id="UP000064243"/>
    </source>
</evidence>
<feature type="domain" description="Flagellar M-ring C-terminal" evidence="12">
    <location>
        <begin position="280"/>
        <end position="338"/>
    </location>
</feature>
<evidence type="ECO:0000259" key="11">
    <source>
        <dbReference type="Pfam" id="PF01514"/>
    </source>
</evidence>
<name>A0A106BUZ6_THIDE</name>
<keyword evidence="13" id="KW-0449">Lipoprotein</keyword>
<comment type="similarity">
    <text evidence="3">Belongs to the FliF family.</text>
</comment>
<evidence type="ECO:0000256" key="5">
    <source>
        <dbReference type="ARBA" id="ARBA00022692"/>
    </source>
</evidence>
<feature type="compositionally biased region" description="Low complexity" evidence="9">
    <location>
        <begin position="350"/>
        <end position="359"/>
    </location>
</feature>
<evidence type="ECO:0000256" key="9">
    <source>
        <dbReference type="SAM" id="MobiDB-lite"/>
    </source>
</evidence>
<protein>
    <submittedName>
        <fullName evidence="13">Flagellar biosynthesis/type III secretory pathway lipoprotein FliF</fullName>
    </submittedName>
</protein>
<dbReference type="InterPro" id="IPR006182">
    <property type="entry name" value="FliF_N_dom"/>
</dbReference>
<dbReference type="EMBL" id="LDUG01000007">
    <property type="protein sequence ID" value="KVW99115.1"/>
    <property type="molecule type" value="Genomic_DNA"/>
</dbReference>
<proteinExistence type="inferred from homology"/>
<sequence>MSSLRDLIADASPVRRFMLALLVILPLAALAAAYLRFNPPVYRVLYTQLSDRAGGEVIAALEQLDIPYRLSAADGTIEVPATQLHAARYRLAARGLPKSDDDAQDEVDRAPRFGASSLQEQQRFQRALEIDLARSIQKLEAVELARVHLALPKVSPFLRDAPPATAAVLVRLRPGSQLDAGQVTTIQTLVAAGVPRLKRAEVQVLDPRGVLLGAAAPEAAQSQRLALEQDLVRRALAVLTPWLGEDRVSVQVTATLEDSETRQTVERVQNVVVAGQARPLEKTVRTTRVPEGRIQRINAIVILGFDASANEQWRARQMAGQALGLQPARGDTLRVYALPAAAPKPQADLPAETPQAAAPVPAPTVQPVQPANPPPAAASPFALPHWSLAAAAAALILLAVSAWLRARRTPAAAAEVMDFDAELDAARSRVLADPRVTADVIKLWMRA</sequence>
<keyword evidence="13" id="KW-0282">Flagellum</keyword>
<dbReference type="GO" id="GO:0009431">
    <property type="term" value="C:bacterial-type flagellum basal body, MS ring"/>
    <property type="evidence" value="ECO:0007669"/>
    <property type="project" value="InterPro"/>
</dbReference>
<dbReference type="PANTHER" id="PTHR30046:SF0">
    <property type="entry name" value="FLAGELLAR M-RING PROTEIN"/>
    <property type="match status" value="1"/>
</dbReference>
<feature type="domain" description="Flagellar M-ring N-terminal" evidence="11">
    <location>
        <begin position="39"/>
        <end position="212"/>
    </location>
</feature>
<keyword evidence="13" id="KW-0969">Cilium</keyword>
<dbReference type="Pfam" id="PF01514">
    <property type="entry name" value="YscJ_FliF"/>
    <property type="match status" value="1"/>
</dbReference>
<evidence type="ECO:0000259" key="12">
    <source>
        <dbReference type="Pfam" id="PF08345"/>
    </source>
</evidence>
<dbReference type="PRINTS" id="PR01009">
    <property type="entry name" value="FLGMRINGFLIF"/>
</dbReference>
<organism evidence="13 14">
    <name type="scientific">Thiobacillus denitrificans</name>
    <dbReference type="NCBI Taxonomy" id="36861"/>
    <lineage>
        <taxon>Bacteria</taxon>
        <taxon>Pseudomonadati</taxon>
        <taxon>Pseudomonadota</taxon>
        <taxon>Betaproteobacteria</taxon>
        <taxon>Nitrosomonadales</taxon>
        <taxon>Thiobacillaceae</taxon>
        <taxon>Thiobacillus</taxon>
    </lineage>
</organism>
<feature type="transmembrane region" description="Helical" evidence="10">
    <location>
        <begin position="383"/>
        <end position="404"/>
    </location>
</feature>
<evidence type="ECO:0000313" key="13">
    <source>
        <dbReference type="EMBL" id="KVW99115.1"/>
    </source>
</evidence>
<dbReference type="GO" id="GO:0071973">
    <property type="term" value="P:bacterial-type flagellum-dependent cell motility"/>
    <property type="evidence" value="ECO:0007669"/>
    <property type="project" value="InterPro"/>
</dbReference>
<feature type="compositionally biased region" description="Pro residues" evidence="9">
    <location>
        <begin position="360"/>
        <end position="372"/>
    </location>
</feature>
<dbReference type="GO" id="GO:0005886">
    <property type="term" value="C:plasma membrane"/>
    <property type="evidence" value="ECO:0007669"/>
    <property type="project" value="UniProtKB-SubCell"/>
</dbReference>
<keyword evidence="8" id="KW-0975">Bacterial flagellum</keyword>
<keyword evidence="14" id="KW-1185">Reference proteome</keyword>
<evidence type="ECO:0000256" key="1">
    <source>
        <dbReference type="ARBA" id="ARBA00004117"/>
    </source>
</evidence>
<dbReference type="InterPro" id="IPR043427">
    <property type="entry name" value="YscJ/FliF"/>
</dbReference>
<accession>A0A106BUZ6</accession>
<dbReference type="GO" id="GO:0003774">
    <property type="term" value="F:cytoskeletal motor activity"/>
    <property type="evidence" value="ECO:0007669"/>
    <property type="project" value="InterPro"/>
</dbReference>
<evidence type="ECO:0000256" key="10">
    <source>
        <dbReference type="SAM" id="Phobius"/>
    </source>
</evidence>
<keyword evidence="13" id="KW-0966">Cell projection</keyword>